<dbReference type="GO" id="GO:0007156">
    <property type="term" value="P:homophilic cell adhesion via plasma membrane adhesion molecules"/>
    <property type="evidence" value="ECO:0007669"/>
    <property type="project" value="InterPro"/>
</dbReference>
<dbReference type="FunFam" id="2.60.40.60:FF:000127">
    <property type="entry name" value="Protocadherin beta 1"/>
    <property type="match status" value="1"/>
</dbReference>
<dbReference type="GO" id="GO:0005509">
    <property type="term" value="F:calcium ion binding"/>
    <property type="evidence" value="ECO:0007669"/>
    <property type="project" value="UniProtKB-UniRule"/>
</dbReference>
<dbReference type="PANTHER" id="PTHR24028">
    <property type="entry name" value="CADHERIN-87A"/>
    <property type="match status" value="1"/>
</dbReference>
<evidence type="ECO:0000256" key="2">
    <source>
        <dbReference type="ARBA" id="ARBA00022692"/>
    </source>
</evidence>
<protein>
    <recommendedName>
        <fullName evidence="12">Cadherin domain-containing protein</fullName>
    </recommendedName>
</protein>
<feature type="domain" description="Cadherin" evidence="12">
    <location>
        <begin position="677"/>
        <end position="765"/>
    </location>
</feature>
<evidence type="ECO:0000256" key="11">
    <source>
        <dbReference type="SAM" id="SignalP"/>
    </source>
</evidence>
<gene>
    <name evidence="13" type="ORF">SNE40_015076</name>
</gene>
<feature type="domain" description="Cadherin" evidence="12">
    <location>
        <begin position="248"/>
        <end position="348"/>
    </location>
</feature>
<feature type="domain" description="Cadherin" evidence="12">
    <location>
        <begin position="557"/>
        <end position="662"/>
    </location>
</feature>
<dbReference type="SUPFAM" id="SSF49313">
    <property type="entry name" value="Cadherin-like"/>
    <property type="match status" value="17"/>
</dbReference>
<feature type="domain" description="Cadherin" evidence="12">
    <location>
        <begin position="456"/>
        <end position="556"/>
    </location>
</feature>
<keyword evidence="2 10" id="KW-0812">Transmembrane</keyword>
<feature type="signal peptide" evidence="11">
    <location>
        <begin position="1"/>
        <end position="21"/>
    </location>
</feature>
<keyword evidence="14" id="KW-1185">Reference proteome</keyword>
<comment type="caution">
    <text evidence="13">The sequence shown here is derived from an EMBL/GenBank/DDBJ whole genome shotgun (WGS) entry which is preliminary data.</text>
</comment>
<feature type="domain" description="Cadherin" evidence="12">
    <location>
        <begin position="1686"/>
        <end position="1799"/>
    </location>
</feature>
<dbReference type="Proteomes" id="UP001347796">
    <property type="component" value="Unassembled WGS sequence"/>
</dbReference>
<feature type="domain" description="Cadherin" evidence="12">
    <location>
        <begin position="976"/>
        <end position="1067"/>
    </location>
</feature>
<dbReference type="InterPro" id="IPR015919">
    <property type="entry name" value="Cadherin-like_sf"/>
</dbReference>
<keyword evidence="4 8" id="KW-0106">Calcium</keyword>
<feature type="domain" description="Cadherin" evidence="12">
    <location>
        <begin position="760"/>
        <end position="859"/>
    </location>
</feature>
<reference evidence="13 14" key="1">
    <citation type="submission" date="2024-01" db="EMBL/GenBank/DDBJ databases">
        <title>The genome of the rayed Mediterranean limpet Patella caerulea (Linnaeus, 1758).</title>
        <authorList>
            <person name="Anh-Thu Weber A."/>
            <person name="Halstead-Nussloch G."/>
        </authorList>
    </citation>
    <scope>NUCLEOTIDE SEQUENCE [LARGE SCALE GENOMIC DNA]</scope>
    <source>
        <strain evidence="13">AATW-2023a</strain>
        <tissue evidence="13">Whole specimen</tissue>
    </source>
</reference>
<evidence type="ECO:0000256" key="4">
    <source>
        <dbReference type="ARBA" id="ARBA00022837"/>
    </source>
</evidence>
<evidence type="ECO:0000259" key="12">
    <source>
        <dbReference type="PROSITE" id="PS50268"/>
    </source>
</evidence>
<name>A0AAN8JG69_PATCE</name>
<dbReference type="Gene3D" id="2.60.40.60">
    <property type="entry name" value="Cadherins"/>
    <property type="match status" value="17"/>
</dbReference>
<evidence type="ECO:0000256" key="1">
    <source>
        <dbReference type="ARBA" id="ARBA00004167"/>
    </source>
</evidence>
<keyword evidence="6 10" id="KW-0472">Membrane</keyword>
<dbReference type="SMART" id="SM00112">
    <property type="entry name" value="CA"/>
    <property type="match status" value="16"/>
</dbReference>
<keyword evidence="5 10" id="KW-1133">Transmembrane helix</keyword>
<dbReference type="FunFam" id="2.60.40.60:FF:000015">
    <property type="entry name" value="FAT atypical cadherin 1"/>
    <property type="match status" value="2"/>
</dbReference>
<evidence type="ECO:0000256" key="7">
    <source>
        <dbReference type="ARBA" id="ARBA00023180"/>
    </source>
</evidence>
<dbReference type="PROSITE" id="PS50268">
    <property type="entry name" value="CADHERIN_2"/>
    <property type="match status" value="16"/>
</dbReference>
<sequence>MEKIIIFTIILVILTVSQVSAQNFPVCKSNGVTLNVSEAEPVNHLVYELGCTDPDGDKLTYFLDSKGNTYSKFKITQTGEIRLAKTLNADFTFKFNLHVTVTDDSPSAFSTKILIGIFVSNVNDNSPVIKDLPTSINLFEDKAIGTKIAKCTVKDKDSKNGALPGQTRVGFTKPYSAGARRWVIDSETCDIYVNTLLDYEKHKIYTIGIVAFDLDPTAPRSVTQFMTINVLDVNDNYPDCTNHYKLESIPENLAINKDISTLSCTDRDSGANKRIFYKLSDGNTQAIKEIFEVTINAGQLRLIKQVDYETAPFYEVNIDVYDGGDPSLTTTVIIGVVVTDVDDNIPEWPVDPIQGTVQETEPLGNVLFALTATDRDEANTPASTIKYGLVAKADPDWFDIDPETGAIFVTSIMNWLVAPSVSFEVYAYSSDKINARSTARVNITLVDKNNVAPTFDQVFYQGNVSEDSEIDTVILTVSATDPENGLNGELTYSIDSPYFKVDPDTGVVSIKQKVDFEQNTVFSLNIKASDKGQPTQSGYAFLLINVIPVNEFTPVMNLPSGAIRIKEDTEPGTSLFNFTATDGDAGFDGEVTFSIVDPLQPFTIEPVTGVFRIGSSLDREDKPAWVITVIASDNPENLLFRKFMTTNVTVILLDVNDNNPICEPLSNVVVKLPHQIGTKLATINCTDADEGVNSEFEYITLSGDSASTFEVDNNNGDITLNGPPTKTEYTLTLEIQDKGDPKRAVKIVFNIIAELQFNFTNLPATVNVSENTTLAVELHDAEACCVFGFIEYQLISGNDDNHVLLDPSSGKIILVNSFDREAKSSFVYNIRATSSDTNSVTNASLTILVDDFNDIVPTFSTSFLYIEVVENLGTSTFIISLPAVDGDLAENGDVVYSITDSSNVGSTFVIDQAGNLALNKDLDAETTSLYTLEILAKDKGAPSLTGSTTVIIGVRNVNEFMPEIVNVTNGFILSNVPEDKALGAPVFKLLAEDKDIDTVFTYTITQGNVDQTFVIDGSSGDIYLAKLLDRENIDQYNLTVNVEAQNERVSAVVIVDVLDVNDNDPKFDREAYKSDVTHEDEANKSVLSFGITDADIGRNGDISTIEITDGDPDNYFKIVNNTVETNKQVDYFVRRIYSLTLTATDGGNRSRSGFTRVVIEVLPKFKPPQFLTNETDYTISIPETAVAGTTAFDVSATAAGAKEGNFGTLKYSIRSGNTENKFYISDADGIIGIGADLDFETTNQYIMIIDARSKENPALSASTTVTVNIVNINEHSPTFSKAFYSLSVSEGVVTPFELIKFNATDMDREPYGIRDYSLGITAGSTDFKINGDGMLIVDKKLDYRRQSVYNIPVIAKDLVLEGKTLAVIFVEDVNDNAPKFTPGTITVGVAETMPRNQTFYTVKAVDLDTGINGQIMYLLQSTTPEFILDSITGSLIVNTELDRETKDSYSLVIIAVDNATTNAMTGTLSMTVNITDVNDQVPDFSNPTSEVIVNRGDAPGTNVLAITATDNDIGENAAIEYEITDGNNDDLFLVGVSTGEIITSSSLSAANNEYTLRITAKDKGIPPLSTTMTLTVQINPPIITGSSTQNMSFQENRPSGVVDTVTPRDGHAPTNAVQFKINGGNFGNNFEIDTKTGLVSTLVSLDREQYPKYNLKIDISDNNNVSYTKQVTIDVLDENDNTPNITTLDTNVAVVENTPAGQIVTRFTVTDDDIGKNGEVVLKIADNANAAAKKHFEISGTFLKIKEPLDYEVTNFVLIDIDAVDGGNPIKTSSIQISVTVIDVSDNTIIESQGEAPLVYITTETSSSSAVGEFVITLRSTDLNLDQTSGTLTFASVNSQGIFSINSLGNVTVSKPDLLQPEEIYFFWFVASYDNGVNVTNVLSLLRIDTFNPNRHLVSLESPSTVQELEPFKDELVNSLGNIYPLPNVAKAWKIQDYGTTSRRRLLAELRSETLVYGIKAPIPNDIGQFKIKKNFVDSGELEALLRQVPDQIEPRPSLSTSNYPIQSVNAYKIPTSPESSGSSQPFTSSTDGYIVYALLILLLLVILILLLVFCCYKKKKREQRRIGDSAESLVSQDTRQKHVEVKKPEKSGKAKFSGFTAAEFGDTIPTNKTTRRTSQAPSSTYLPSISGNNRDTFKGSTSATVLAAQLSPMMTPVQNPQRQPDGVIEPLEQPHKRPKLKPIEKRVLSVPQPVEERKASTIDLSKIGDDGHPGGESPVISRRSDGPVVHRGKEYDGVGFDAEKHQRYAYNTRTGSTLWEDKGQNFGTGKGMAKGKKKATPMLTVVTEAKSDFRPNLNMNRSIQIVSPDNNNSEFDGVHM</sequence>
<evidence type="ECO:0000256" key="6">
    <source>
        <dbReference type="ARBA" id="ARBA00023136"/>
    </source>
</evidence>
<evidence type="ECO:0000256" key="8">
    <source>
        <dbReference type="PROSITE-ProRule" id="PRU00043"/>
    </source>
</evidence>
<accession>A0AAN8JG69</accession>
<evidence type="ECO:0000256" key="9">
    <source>
        <dbReference type="SAM" id="MobiDB-lite"/>
    </source>
</evidence>
<evidence type="ECO:0000256" key="10">
    <source>
        <dbReference type="SAM" id="Phobius"/>
    </source>
</evidence>
<feature type="domain" description="Cadherin" evidence="12">
    <location>
        <begin position="1485"/>
        <end position="1685"/>
    </location>
</feature>
<dbReference type="PROSITE" id="PS00232">
    <property type="entry name" value="CADHERIN_1"/>
    <property type="match status" value="4"/>
</dbReference>
<dbReference type="InterPro" id="IPR020894">
    <property type="entry name" value="Cadherin_CS"/>
</dbReference>
<feature type="compositionally biased region" description="Polar residues" evidence="9">
    <location>
        <begin position="2109"/>
        <end position="2135"/>
    </location>
</feature>
<feature type="domain" description="Cadherin" evidence="12">
    <location>
        <begin position="349"/>
        <end position="455"/>
    </location>
</feature>
<keyword evidence="7" id="KW-0325">Glycoprotein</keyword>
<feature type="region of interest" description="Disordered" evidence="9">
    <location>
        <begin position="2205"/>
        <end position="2230"/>
    </location>
</feature>
<feature type="domain" description="Cadherin" evidence="12">
    <location>
        <begin position="28"/>
        <end position="129"/>
    </location>
</feature>
<feature type="domain" description="Cadherin" evidence="12">
    <location>
        <begin position="1280"/>
        <end position="1380"/>
    </location>
</feature>
<evidence type="ECO:0000256" key="5">
    <source>
        <dbReference type="ARBA" id="ARBA00022989"/>
    </source>
</evidence>
<feature type="compositionally biased region" description="Basic and acidic residues" evidence="9">
    <location>
        <begin position="2205"/>
        <end position="2214"/>
    </location>
</feature>
<dbReference type="InterPro" id="IPR050174">
    <property type="entry name" value="Protocadherin/Cadherin-CA"/>
</dbReference>
<dbReference type="PANTHER" id="PTHR24028:SF328">
    <property type="entry name" value="CADHERIN-3"/>
    <property type="match status" value="1"/>
</dbReference>
<dbReference type="PRINTS" id="PR00205">
    <property type="entry name" value="CADHERIN"/>
</dbReference>
<feature type="domain" description="Cadherin" evidence="12">
    <location>
        <begin position="1068"/>
        <end position="1170"/>
    </location>
</feature>
<feature type="domain" description="Cadherin" evidence="12">
    <location>
        <begin position="860"/>
        <end position="964"/>
    </location>
</feature>
<dbReference type="Pfam" id="PF00028">
    <property type="entry name" value="Cadherin"/>
    <property type="match status" value="14"/>
</dbReference>
<feature type="region of interest" description="Disordered" evidence="9">
    <location>
        <begin position="2108"/>
        <end position="2135"/>
    </location>
</feature>
<dbReference type="FunFam" id="2.60.40.60:FF:000020">
    <property type="entry name" value="Dachsous cadherin-related 1b"/>
    <property type="match status" value="1"/>
</dbReference>
<dbReference type="FunFam" id="2.60.40.60:FF:000279">
    <property type="entry name" value="Protocadherin-16, putative"/>
    <property type="match status" value="1"/>
</dbReference>
<dbReference type="CDD" id="cd11304">
    <property type="entry name" value="Cadherin_repeat"/>
    <property type="match status" value="17"/>
</dbReference>
<comment type="subcellular location">
    <subcellularLocation>
        <location evidence="1">Membrane</location>
        <topology evidence="1">Single-pass membrane protein</topology>
    </subcellularLocation>
</comment>
<evidence type="ECO:0000256" key="3">
    <source>
        <dbReference type="ARBA" id="ARBA00022737"/>
    </source>
</evidence>
<feature type="domain" description="Cadherin" evidence="12">
    <location>
        <begin position="1381"/>
        <end position="1484"/>
    </location>
</feature>
<feature type="domain" description="Cadherin" evidence="12">
    <location>
        <begin position="1173"/>
        <end position="1279"/>
    </location>
</feature>
<proteinExistence type="predicted"/>
<dbReference type="InterPro" id="IPR002126">
    <property type="entry name" value="Cadherin-like_dom"/>
</dbReference>
<feature type="chain" id="PRO_5043008191" description="Cadherin domain-containing protein" evidence="11">
    <location>
        <begin position="22"/>
        <end position="2321"/>
    </location>
</feature>
<dbReference type="EMBL" id="JAZGQO010000010">
    <property type="protein sequence ID" value="KAK6176857.1"/>
    <property type="molecule type" value="Genomic_DNA"/>
</dbReference>
<evidence type="ECO:0000313" key="14">
    <source>
        <dbReference type="Proteomes" id="UP001347796"/>
    </source>
</evidence>
<feature type="domain" description="Cadherin" evidence="12">
    <location>
        <begin position="130"/>
        <end position="240"/>
    </location>
</feature>
<keyword evidence="11" id="KW-0732">Signal</keyword>
<organism evidence="13 14">
    <name type="scientific">Patella caerulea</name>
    <name type="common">Rayed Mediterranean limpet</name>
    <dbReference type="NCBI Taxonomy" id="87958"/>
    <lineage>
        <taxon>Eukaryota</taxon>
        <taxon>Metazoa</taxon>
        <taxon>Spiralia</taxon>
        <taxon>Lophotrochozoa</taxon>
        <taxon>Mollusca</taxon>
        <taxon>Gastropoda</taxon>
        <taxon>Patellogastropoda</taxon>
        <taxon>Patelloidea</taxon>
        <taxon>Patellidae</taxon>
        <taxon>Patella</taxon>
    </lineage>
</organism>
<evidence type="ECO:0000313" key="13">
    <source>
        <dbReference type="EMBL" id="KAK6176857.1"/>
    </source>
</evidence>
<dbReference type="GO" id="GO:0005886">
    <property type="term" value="C:plasma membrane"/>
    <property type="evidence" value="ECO:0007669"/>
    <property type="project" value="InterPro"/>
</dbReference>
<feature type="transmembrane region" description="Helical" evidence="10">
    <location>
        <begin position="2034"/>
        <end position="2057"/>
    </location>
</feature>
<keyword evidence="3" id="KW-0677">Repeat</keyword>